<evidence type="ECO:0000313" key="2">
    <source>
        <dbReference type="Proteomes" id="UP001162992"/>
    </source>
</evidence>
<protein>
    <submittedName>
        <fullName evidence="1">Uncharacterized protein</fullName>
    </submittedName>
</protein>
<name>A0ACC2C6M5_DIPCM</name>
<proteinExistence type="predicted"/>
<accession>A0ACC2C6M5</accession>
<organism evidence="1 2">
    <name type="scientific">Diphasiastrum complanatum</name>
    <name type="common">Issler's clubmoss</name>
    <name type="synonym">Lycopodium complanatum</name>
    <dbReference type="NCBI Taxonomy" id="34168"/>
    <lineage>
        <taxon>Eukaryota</taxon>
        <taxon>Viridiplantae</taxon>
        <taxon>Streptophyta</taxon>
        <taxon>Embryophyta</taxon>
        <taxon>Tracheophyta</taxon>
        <taxon>Lycopodiopsida</taxon>
        <taxon>Lycopodiales</taxon>
        <taxon>Lycopodiaceae</taxon>
        <taxon>Lycopodioideae</taxon>
        <taxon>Diphasiastrum</taxon>
    </lineage>
</organism>
<comment type="caution">
    <text evidence="1">The sequence shown here is derived from an EMBL/GenBank/DDBJ whole genome shotgun (WGS) entry which is preliminary data.</text>
</comment>
<sequence>MQIHCLVETENFPRIRDRPTYDDDGDEGSIVSSSFQDGPLSDFGEGSVTPPPLARTPEPPRKWRDLFWLAVFIVHLLGLGFVLVVLGLNRFRKLDRLNLNRYTQPTKEYQTEEFWPIYAVAGGVGALLGGVSLALICSRPKQVIKVAVYSITTYLAVISVFCFRGHEIFWGITFAVGALLQFLYTLSVMDRLPFTILVMQKAVKMVWEIRAASRVSYIFSALLLLWITLWSFGVSGVVASGIGDGGRWWLLLVFSISLFWTGAILCNLVHVTIAGVIVLVLAHNGQDAPPMPSRPLLRSLRHAISTSLGSICYGSLFTAAIRTLRWAIRGLRSRIGNNECLLCCVDFLFNLVETLVRFFNKYAYVEVAVYGKSFNCSARDAWELFQSTGIEALVAYDLSGAVLLMAVILGGLVTGSCVGIWTWFKRRDRFVMVGSTSMILGMILVGMSLVVVESAITSIYICYAVDPSLISKWDAEFADQIAETLHQRLQHRSGRDIPAHMVGVQLPNPAPEMV</sequence>
<gene>
    <name evidence="1" type="ORF">O6H91_11G016900</name>
</gene>
<dbReference type="EMBL" id="CM055102">
    <property type="protein sequence ID" value="KAJ7537674.1"/>
    <property type="molecule type" value="Genomic_DNA"/>
</dbReference>
<evidence type="ECO:0000313" key="1">
    <source>
        <dbReference type="EMBL" id="KAJ7537674.1"/>
    </source>
</evidence>
<reference evidence="2" key="1">
    <citation type="journal article" date="2024" name="Proc. Natl. Acad. Sci. U.S.A.">
        <title>Extraordinary preservation of gene collinearity over three hundred million years revealed in homosporous lycophytes.</title>
        <authorList>
            <person name="Li C."/>
            <person name="Wickell D."/>
            <person name="Kuo L.Y."/>
            <person name="Chen X."/>
            <person name="Nie B."/>
            <person name="Liao X."/>
            <person name="Peng D."/>
            <person name="Ji J."/>
            <person name="Jenkins J."/>
            <person name="Williams M."/>
            <person name="Shu S."/>
            <person name="Plott C."/>
            <person name="Barry K."/>
            <person name="Rajasekar S."/>
            <person name="Grimwood J."/>
            <person name="Han X."/>
            <person name="Sun S."/>
            <person name="Hou Z."/>
            <person name="He W."/>
            <person name="Dai G."/>
            <person name="Sun C."/>
            <person name="Schmutz J."/>
            <person name="Leebens-Mack J.H."/>
            <person name="Li F.W."/>
            <person name="Wang L."/>
        </authorList>
    </citation>
    <scope>NUCLEOTIDE SEQUENCE [LARGE SCALE GENOMIC DNA]</scope>
    <source>
        <strain evidence="2">cv. PW_Plant_1</strain>
    </source>
</reference>
<keyword evidence="2" id="KW-1185">Reference proteome</keyword>
<dbReference type="Proteomes" id="UP001162992">
    <property type="component" value="Chromosome 11"/>
</dbReference>